<evidence type="ECO:0008006" key="4">
    <source>
        <dbReference type="Google" id="ProtNLM"/>
    </source>
</evidence>
<feature type="transmembrane region" description="Helical" evidence="1">
    <location>
        <begin position="51"/>
        <end position="73"/>
    </location>
</feature>
<reference evidence="2 3" key="1">
    <citation type="submission" date="2018-06" db="EMBL/GenBank/DDBJ databases">
        <title>A transcriptomic atlas of mushroom development highlights an independent origin of complex multicellularity.</title>
        <authorList>
            <consortium name="DOE Joint Genome Institute"/>
            <person name="Krizsan K."/>
            <person name="Almasi E."/>
            <person name="Merenyi Z."/>
            <person name="Sahu N."/>
            <person name="Viragh M."/>
            <person name="Koszo T."/>
            <person name="Mondo S."/>
            <person name="Kiss B."/>
            <person name="Balint B."/>
            <person name="Kues U."/>
            <person name="Barry K."/>
            <person name="Hegedus J.C."/>
            <person name="Henrissat B."/>
            <person name="Johnson J."/>
            <person name="Lipzen A."/>
            <person name="Ohm R."/>
            <person name="Nagy I."/>
            <person name="Pangilinan J."/>
            <person name="Yan J."/>
            <person name="Xiong Y."/>
            <person name="Grigoriev I.V."/>
            <person name="Hibbett D.S."/>
            <person name="Nagy L.G."/>
        </authorList>
    </citation>
    <scope>NUCLEOTIDE SEQUENCE [LARGE SCALE GENOMIC DNA]</scope>
    <source>
        <strain evidence="2 3">SZMC22713</strain>
    </source>
</reference>
<accession>A0A4Y7QG05</accession>
<feature type="transmembrane region" description="Helical" evidence="1">
    <location>
        <begin position="85"/>
        <end position="106"/>
    </location>
</feature>
<keyword evidence="1" id="KW-0472">Membrane</keyword>
<sequence>MTVNTSNVQMAKHLTELLVALQIFGGQIALPLFVGTLLVSGRLRAVAHPVLINFCITWILYSIVYCLTVYGGLRHESGGGKSLCMIQGILVHGAVPMYNLFCSGYVRRLTTISDSRTAASFTSLAFHVWHGLQRTKLKWTIKHPNVTLIMMLWLPYIFFLVFAIFSAVVTMEQSELPRSDFSYFCTLHPGGLLKIVPAFAAVAALISIVLEVHIFTKLFRLREIWSRNRLEDPPALSMVVRIGVFSIFTVVGLAVSVVSAVRAYPGPFPDVVQTILPLVVFLVFGTRKDVFLSWSCCGRTQSHPDSKEYIRMNSLGSPL</sequence>
<feature type="transmembrane region" description="Helical" evidence="1">
    <location>
        <begin position="267"/>
        <end position="285"/>
    </location>
</feature>
<organism evidence="2 3">
    <name type="scientific">Rickenella mellea</name>
    <dbReference type="NCBI Taxonomy" id="50990"/>
    <lineage>
        <taxon>Eukaryota</taxon>
        <taxon>Fungi</taxon>
        <taxon>Dikarya</taxon>
        <taxon>Basidiomycota</taxon>
        <taxon>Agaricomycotina</taxon>
        <taxon>Agaricomycetes</taxon>
        <taxon>Hymenochaetales</taxon>
        <taxon>Rickenellaceae</taxon>
        <taxon>Rickenella</taxon>
    </lineage>
</organism>
<dbReference type="VEuPathDB" id="FungiDB:BD410DRAFT_882098"/>
<keyword evidence="1" id="KW-1133">Transmembrane helix</keyword>
<feature type="transmembrane region" description="Helical" evidence="1">
    <location>
        <begin position="146"/>
        <end position="171"/>
    </location>
</feature>
<evidence type="ECO:0000313" key="2">
    <source>
        <dbReference type="EMBL" id="TDL26567.1"/>
    </source>
</evidence>
<gene>
    <name evidence="2" type="ORF">BD410DRAFT_882098</name>
</gene>
<feature type="transmembrane region" description="Helical" evidence="1">
    <location>
        <begin position="20"/>
        <end position="39"/>
    </location>
</feature>
<feature type="transmembrane region" description="Helical" evidence="1">
    <location>
        <begin position="235"/>
        <end position="261"/>
    </location>
</feature>
<name>A0A4Y7QG05_9AGAM</name>
<keyword evidence="3" id="KW-1185">Reference proteome</keyword>
<proteinExistence type="predicted"/>
<dbReference type="OrthoDB" id="3046318at2759"/>
<dbReference type="AlphaFoldDB" id="A0A4Y7QG05"/>
<dbReference type="EMBL" id="ML170161">
    <property type="protein sequence ID" value="TDL26567.1"/>
    <property type="molecule type" value="Genomic_DNA"/>
</dbReference>
<evidence type="ECO:0000256" key="1">
    <source>
        <dbReference type="SAM" id="Phobius"/>
    </source>
</evidence>
<feature type="transmembrane region" description="Helical" evidence="1">
    <location>
        <begin position="191"/>
        <end position="214"/>
    </location>
</feature>
<dbReference type="STRING" id="50990.A0A4Y7QG05"/>
<keyword evidence="1" id="KW-0812">Transmembrane</keyword>
<protein>
    <recommendedName>
        <fullName evidence="4">Fungal pheromone STE3G-protein-coupled receptor</fullName>
    </recommendedName>
</protein>
<evidence type="ECO:0000313" key="3">
    <source>
        <dbReference type="Proteomes" id="UP000294933"/>
    </source>
</evidence>
<dbReference type="Proteomes" id="UP000294933">
    <property type="component" value="Unassembled WGS sequence"/>
</dbReference>